<dbReference type="SUPFAM" id="SSF161098">
    <property type="entry name" value="MetI-like"/>
    <property type="match status" value="1"/>
</dbReference>
<dbReference type="Gene3D" id="1.10.3720.10">
    <property type="entry name" value="MetI-like"/>
    <property type="match status" value="1"/>
</dbReference>
<dbReference type="PATRIC" id="fig|186479.3.peg.10806"/>
<dbReference type="AlphaFoldDB" id="A0A0N8PT10"/>
<keyword evidence="6 7" id="KW-0472">Membrane</keyword>
<evidence type="ECO:0000259" key="8">
    <source>
        <dbReference type="PROSITE" id="PS50928"/>
    </source>
</evidence>
<proteinExistence type="inferred from homology"/>
<dbReference type="EMBL" id="LJCR01000092">
    <property type="protein sequence ID" value="KPV54221.1"/>
    <property type="molecule type" value="Genomic_DNA"/>
</dbReference>
<dbReference type="InterPro" id="IPR000515">
    <property type="entry name" value="MetI-like"/>
</dbReference>
<feature type="transmembrane region" description="Helical" evidence="7">
    <location>
        <begin position="68"/>
        <end position="91"/>
    </location>
</feature>
<keyword evidence="4 7" id="KW-0812">Transmembrane</keyword>
<evidence type="ECO:0000256" key="6">
    <source>
        <dbReference type="ARBA" id="ARBA00023136"/>
    </source>
</evidence>
<feature type="transmembrane region" description="Helical" evidence="7">
    <location>
        <begin position="103"/>
        <end position="128"/>
    </location>
</feature>
<name>A0A0N8PT10_9CHLR</name>
<keyword evidence="3" id="KW-1003">Cell membrane</keyword>
<keyword evidence="10" id="KW-1185">Reference proteome</keyword>
<keyword evidence="2 7" id="KW-0813">Transport</keyword>
<dbReference type="Pfam" id="PF00528">
    <property type="entry name" value="BPD_transp_1"/>
    <property type="match status" value="1"/>
</dbReference>
<accession>A0A0N8PT10</accession>
<keyword evidence="5 7" id="KW-1133">Transmembrane helix</keyword>
<dbReference type="GO" id="GO:0005886">
    <property type="term" value="C:plasma membrane"/>
    <property type="evidence" value="ECO:0007669"/>
    <property type="project" value="UniProtKB-SubCell"/>
</dbReference>
<dbReference type="PROSITE" id="PS50928">
    <property type="entry name" value="ABC_TM1"/>
    <property type="match status" value="1"/>
</dbReference>
<feature type="domain" description="ABC transmembrane type-1" evidence="8">
    <location>
        <begin position="68"/>
        <end position="257"/>
    </location>
</feature>
<dbReference type="InterPro" id="IPR035906">
    <property type="entry name" value="MetI-like_sf"/>
</dbReference>
<evidence type="ECO:0000313" key="10">
    <source>
        <dbReference type="Proteomes" id="UP000050509"/>
    </source>
</evidence>
<feature type="transmembrane region" description="Helical" evidence="7">
    <location>
        <begin position="178"/>
        <end position="203"/>
    </location>
</feature>
<evidence type="ECO:0000256" key="4">
    <source>
        <dbReference type="ARBA" id="ARBA00022692"/>
    </source>
</evidence>
<dbReference type="CDD" id="cd06261">
    <property type="entry name" value="TM_PBP2"/>
    <property type="match status" value="1"/>
</dbReference>
<evidence type="ECO:0000256" key="1">
    <source>
        <dbReference type="ARBA" id="ARBA00004651"/>
    </source>
</evidence>
<evidence type="ECO:0000256" key="3">
    <source>
        <dbReference type="ARBA" id="ARBA00022475"/>
    </source>
</evidence>
<feature type="transmembrane region" description="Helical" evidence="7">
    <location>
        <begin position="236"/>
        <end position="257"/>
    </location>
</feature>
<dbReference type="Proteomes" id="UP000050509">
    <property type="component" value="Unassembled WGS sequence"/>
</dbReference>
<evidence type="ECO:0000256" key="5">
    <source>
        <dbReference type="ARBA" id="ARBA00022989"/>
    </source>
</evidence>
<protein>
    <submittedName>
        <fullName evidence="9">ABC transporter</fullName>
    </submittedName>
</protein>
<organism evidence="9 10">
    <name type="scientific">Kouleothrix aurantiaca</name>
    <dbReference type="NCBI Taxonomy" id="186479"/>
    <lineage>
        <taxon>Bacteria</taxon>
        <taxon>Bacillati</taxon>
        <taxon>Chloroflexota</taxon>
        <taxon>Chloroflexia</taxon>
        <taxon>Chloroflexales</taxon>
        <taxon>Roseiflexineae</taxon>
        <taxon>Roseiflexaceae</taxon>
        <taxon>Kouleothrix</taxon>
    </lineage>
</organism>
<sequence length="272" mass="30255">MASVWIDAIGLVLLGIFFVVPFIFIVLTAAKTRQEAALFQFTWPSQFQLFQNIQDVAVFGNYRMFRAMWNSSVLTVTSITLIVLLASMVAYVMQRRQDRAASIAGTVILAGLIIPPAVVPTIFLLQWLHIYKTLFGLILIEVAFALPFATITLRTFMTTIPREIDEAAIIDGASPTRVFVSIILPLLRPAIITLIVVSSVAIYNDFANPLYFLPGEENVTVQLTLFSFISQFTSQWNLLFANVVLITLPPLILYIFFQRQIVAGMTAGAVKG</sequence>
<evidence type="ECO:0000256" key="7">
    <source>
        <dbReference type="RuleBase" id="RU363032"/>
    </source>
</evidence>
<dbReference type="PANTHER" id="PTHR43744:SF12">
    <property type="entry name" value="ABC TRANSPORTER PERMEASE PROTEIN MG189-RELATED"/>
    <property type="match status" value="1"/>
</dbReference>
<reference evidence="9 10" key="1">
    <citation type="submission" date="2015-09" db="EMBL/GenBank/DDBJ databases">
        <title>Draft genome sequence of Kouleothrix aurantiaca JCM 19913.</title>
        <authorList>
            <person name="Hemp J."/>
        </authorList>
    </citation>
    <scope>NUCLEOTIDE SEQUENCE [LARGE SCALE GENOMIC DNA]</scope>
    <source>
        <strain evidence="9 10">COM-B</strain>
    </source>
</reference>
<dbReference type="GO" id="GO:0055085">
    <property type="term" value="P:transmembrane transport"/>
    <property type="evidence" value="ECO:0007669"/>
    <property type="project" value="InterPro"/>
</dbReference>
<evidence type="ECO:0000256" key="2">
    <source>
        <dbReference type="ARBA" id="ARBA00022448"/>
    </source>
</evidence>
<comment type="caution">
    <text evidence="9">The sequence shown here is derived from an EMBL/GenBank/DDBJ whole genome shotgun (WGS) entry which is preliminary data.</text>
</comment>
<dbReference type="PANTHER" id="PTHR43744">
    <property type="entry name" value="ABC TRANSPORTER PERMEASE PROTEIN MG189-RELATED-RELATED"/>
    <property type="match status" value="1"/>
</dbReference>
<feature type="transmembrane region" description="Helical" evidence="7">
    <location>
        <begin position="134"/>
        <end position="157"/>
    </location>
</feature>
<feature type="transmembrane region" description="Helical" evidence="7">
    <location>
        <begin position="9"/>
        <end position="30"/>
    </location>
</feature>
<comment type="subcellular location">
    <subcellularLocation>
        <location evidence="1 7">Cell membrane</location>
        <topology evidence="1 7">Multi-pass membrane protein</topology>
    </subcellularLocation>
</comment>
<comment type="similarity">
    <text evidence="7">Belongs to the binding-protein-dependent transport system permease family.</text>
</comment>
<gene>
    <name evidence="9" type="ORF">SE17_05100</name>
</gene>
<evidence type="ECO:0000313" key="9">
    <source>
        <dbReference type="EMBL" id="KPV54221.1"/>
    </source>
</evidence>